<reference evidence="1" key="1">
    <citation type="submission" date="2022-11" db="EMBL/GenBank/DDBJ databases">
        <title>Genome Sequence of Boeremia exigua.</title>
        <authorList>
            <person name="Buettner E."/>
        </authorList>
    </citation>
    <scope>NUCLEOTIDE SEQUENCE</scope>
    <source>
        <strain evidence="1">CU02</strain>
    </source>
</reference>
<evidence type="ECO:0000313" key="1">
    <source>
        <dbReference type="EMBL" id="KAJ8115950.1"/>
    </source>
</evidence>
<sequence>MRLLKRLPDGGFSLTPPLHDDKIPPYAILSHTWGDDDQEITFDDILERKYEEKEGYKKLTFCADQAAKDGIEHFWVDTCCIRKSSDAELTEAINSMYRWYRDSTKCYVYLSDVSWVEGAWPQAAFEGSRWFTRGWTLQELIAPLVVQFFDANGRCLGSKKTLRKQISEITHIAEEALVGMPLSRFRAETVMGWAERRQTTRKEDAAYCMLGMFGVYMPLIYGEEDNALLRLKGKLERKQYVTLASAKALEESLKFEHIEDRYNNIRAAHADTCKWIFDNNSYQCWLDDKQIARHHGLLWLKGKPGSGKSTLIKSALSANRYQRGSDIHLSFFFNARGTFFEKDTLGMYRSLLFQMLKYVPRAGEVFEECSIFELPQAPTFAWTIPQLQNLLKNTLRKLEGRRLWIYVDALDECGEDQIRDMVAFFRTIGEYSMRAKIGMRVFFASRYYPQISTPHKVELRLEDEQEHKLDIVRFVNSELGAASEKNPRLQKIREEVIERASGVFIWVYLVVRILNKAYDHGDVLALERKLEQIPNDLSLLFKEVLARDGEKAEEMKLCVRWVLLARRPLTPRELYFAVHAGVNPLSLRELNSEEISDEVVNSFILSISRGLTELTESNNPVVQFIHETIREFFLQGDGVQHIQGTSTQSLLGIAHDSMVTCCITYMAFSKSFLVPPSSQEHSHDMSSNLVHDPALIRKLPFLAYSLLYCLYHANAAEANSKPQDSILRSFDISSWIHMTNVLASSFKRMPNSPLEGPYEHSPDWNLLYIIARQDLRWLLTAWKRVDPSAELDQGAPFSPIRVALEQLNRACVRVLITKVWAFEPTDYSPTDAELTGLMHTYFYAPESARSSLTISHLFFQWGSQSDILTLLRCGTFALESDSSSTALRAPLVFAANRGYDHVTKYLLEHSNIDCNQQDYLGFTPLMRAAQEGRSKIVSVLLQSSNVSVNIQCNEGRTALSYAAANGQEATCQALLQHPQTQINMRDKKGRTPFFYACMAGQEAIVKLFSKETAVDVISEDSMGHTALSYAAMNGHENIATRLLRNQNIQVNSQDRVHGRTPLIFAIEYKYYALAKLLLAHRDIDVSICTKRGRSALDYARDVQVQGDAQEVFDIIKSKMGDSDSDPEFSCDEGWELE</sequence>
<protein>
    <submittedName>
        <fullName evidence="1">Uncharacterized protein</fullName>
    </submittedName>
</protein>
<evidence type="ECO:0000313" key="2">
    <source>
        <dbReference type="Proteomes" id="UP001153331"/>
    </source>
</evidence>
<keyword evidence="2" id="KW-1185">Reference proteome</keyword>
<name>A0ACC2IL75_9PLEO</name>
<accession>A0ACC2IL75</accession>
<gene>
    <name evidence="1" type="ORF">OPT61_g2519</name>
</gene>
<comment type="caution">
    <text evidence="1">The sequence shown here is derived from an EMBL/GenBank/DDBJ whole genome shotgun (WGS) entry which is preliminary data.</text>
</comment>
<organism evidence="1 2">
    <name type="scientific">Boeremia exigua</name>
    <dbReference type="NCBI Taxonomy" id="749465"/>
    <lineage>
        <taxon>Eukaryota</taxon>
        <taxon>Fungi</taxon>
        <taxon>Dikarya</taxon>
        <taxon>Ascomycota</taxon>
        <taxon>Pezizomycotina</taxon>
        <taxon>Dothideomycetes</taxon>
        <taxon>Pleosporomycetidae</taxon>
        <taxon>Pleosporales</taxon>
        <taxon>Pleosporineae</taxon>
        <taxon>Didymellaceae</taxon>
        <taxon>Boeremia</taxon>
    </lineage>
</organism>
<proteinExistence type="predicted"/>
<dbReference type="EMBL" id="JAPHNI010000115">
    <property type="protein sequence ID" value="KAJ8115950.1"/>
    <property type="molecule type" value="Genomic_DNA"/>
</dbReference>
<dbReference type="Proteomes" id="UP001153331">
    <property type="component" value="Unassembled WGS sequence"/>
</dbReference>